<keyword evidence="1" id="KW-1188">Viral release from host cell</keyword>
<dbReference type="KEGG" id="gog:C1280_24150"/>
<evidence type="ECO:0000256" key="1">
    <source>
        <dbReference type="ARBA" id="ARBA00022612"/>
    </source>
</evidence>
<protein>
    <recommendedName>
        <fullName evidence="2">Terminase large subunit gp17-like C-terminal domain-containing protein</fullName>
    </recommendedName>
</protein>
<dbReference type="AlphaFoldDB" id="A0A2Z3H4J9"/>
<name>A0A2Z3H4J9_9BACT</name>
<dbReference type="Gene3D" id="3.30.420.240">
    <property type="match status" value="1"/>
</dbReference>
<dbReference type="NCBIfam" id="TIGR01630">
    <property type="entry name" value="psiM2_ORF9"/>
    <property type="match status" value="1"/>
</dbReference>
<dbReference type="InterPro" id="IPR006517">
    <property type="entry name" value="Phage_terminase_lsu-like_C"/>
</dbReference>
<dbReference type="Proteomes" id="UP000245802">
    <property type="component" value="Chromosome"/>
</dbReference>
<sequence length="499" mass="56111">MAANRFRHFCELVWPAVRPEPFVGGYFVDALCEHLEAVHKGQIKRLALVCPVRHGKSVFTSVLWPAWCWITDPSIRFLSASATQDLVLRDSDKTRDIISHTVFQKHFAGLFNLSEKQDSKGWYKNDRGGERKAVGAGTRSTGLDAEYLIVDDLLDYDKARHEGERKAVLDFYANTLTNRLVYAANKDRIVLCGHRVHEDDVFNHVWTTFGNDGSWTYLYLPAEANPDLSNSYHNALGWKDTRKVGQLLHPGVVPLAKINEAKKGGKHKYHCLYNQDVTPADGDIFSASMFRYFTAADGFYNLAGKQVDAKAAWRFVAVDTAVSTESTADYSVIQVWDCIGGHLVLVHQIRKRLDGTKLVPAIASVHRTYNPQFVCVEEQFVGRFVIDQLRAESVPVKRFNAKGHGDKETRAVAAQIRMEAGSVWFPADQDWVSDLQKELLAFPASTHDDQVDALSMACILADKYTGKIEIELTPEEAEAKAKKDAEGRFQKMLWQGAPF</sequence>
<dbReference type="Pfam" id="PF17289">
    <property type="entry name" value="Terminase_6C"/>
    <property type="match status" value="1"/>
</dbReference>
<dbReference type="EMBL" id="CP025958">
    <property type="protein sequence ID" value="AWM39791.1"/>
    <property type="molecule type" value="Genomic_DNA"/>
</dbReference>
<dbReference type="RefSeq" id="WP_010035161.1">
    <property type="nucleotide sequence ID" value="NZ_CP025958.1"/>
</dbReference>
<proteinExistence type="predicted"/>
<reference evidence="3 4" key="1">
    <citation type="submission" date="2018-01" db="EMBL/GenBank/DDBJ databases">
        <title>G. obscuriglobus.</title>
        <authorList>
            <person name="Franke J."/>
            <person name="Blomberg W."/>
            <person name="Selmecki A."/>
        </authorList>
    </citation>
    <scope>NUCLEOTIDE SEQUENCE [LARGE SCALE GENOMIC DNA]</scope>
    <source>
        <strain evidence="3 4">DSM 5831</strain>
    </source>
</reference>
<feature type="domain" description="Terminase large subunit gp17-like C-terminal" evidence="2">
    <location>
        <begin position="317"/>
        <end position="458"/>
    </location>
</feature>
<evidence type="ECO:0000313" key="3">
    <source>
        <dbReference type="EMBL" id="AWM39791.1"/>
    </source>
</evidence>
<gene>
    <name evidence="3" type="ORF">C1280_24150</name>
</gene>
<evidence type="ECO:0000259" key="2">
    <source>
        <dbReference type="Pfam" id="PF17289"/>
    </source>
</evidence>
<dbReference type="OrthoDB" id="234671at2"/>
<organism evidence="3 4">
    <name type="scientific">Gemmata obscuriglobus</name>
    <dbReference type="NCBI Taxonomy" id="114"/>
    <lineage>
        <taxon>Bacteria</taxon>
        <taxon>Pseudomonadati</taxon>
        <taxon>Planctomycetota</taxon>
        <taxon>Planctomycetia</taxon>
        <taxon>Gemmatales</taxon>
        <taxon>Gemmataceae</taxon>
        <taxon>Gemmata</taxon>
    </lineage>
</organism>
<accession>A0A2Z3H4J9</accession>
<keyword evidence="4" id="KW-1185">Reference proteome</keyword>
<dbReference type="InterPro" id="IPR035421">
    <property type="entry name" value="Terminase_6C"/>
</dbReference>
<evidence type="ECO:0000313" key="4">
    <source>
        <dbReference type="Proteomes" id="UP000245802"/>
    </source>
</evidence>